<dbReference type="Proteomes" id="UP000000365">
    <property type="component" value="Chromosome"/>
</dbReference>
<dbReference type="GeneID" id="4796137"/>
<comment type="similarity">
    <text evidence="1">Belongs to the UPF0285 family.</text>
</comment>
<dbReference type="STRING" id="410358.Mlab_1414"/>
<keyword evidence="3" id="KW-1185">Reference proteome</keyword>
<gene>
    <name evidence="2" type="ordered locus">Mlab_1414</name>
</gene>
<dbReference type="OrthoDB" id="235676at2157"/>
<dbReference type="InterPro" id="IPR016735">
    <property type="entry name" value="Methan_mark_12"/>
</dbReference>
<evidence type="ECO:0000313" key="3">
    <source>
        <dbReference type="Proteomes" id="UP000000365"/>
    </source>
</evidence>
<dbReference type="NCBIfam" id="TIGR03281">
    <property type="entry name" value="methan_mark_12"/>
    <property type="match status" value="1"/>
</dbReference>
<proteinExistence type="inferred from homology"/>
<evidence type="ECO:0000256" key="1">
    <source>
        <dbReference type="HAMAP-Rule" id="MF_01087"/>
    </source>
</evidence>
<dbReference type="EMBL" id="CP000559">
    <property type="protein sequence ID" value="ABN07580.1"/>
    <property type="molecule type" value="Genomic_DNA"/>
</dbReference>
<reference evidence="2 3" key="1">
    <citation type="journal article" date="2009" name="Stand. Genomic Sci.">
        <title>Complete genome sequence of Methanocorpusculum labreanum type strain Z.</title>
        <authorList>
            <person name="Anderson I.J."/>
            <person name="Sieprawska-Lupa M."/>
            <person name="Goltsman E."/>
            <person name="Lapidus A."/>
            <person name="Copeland A."/>
            <person name="Glavina Del Rio T."/>
            <person name="Tice H."/>
            <person name="Dalin E."/>
            <person name="Barry K."/>
            <person name="Pitluck S."/>
            <person name="Hauser L."/>
            <person name="Land M."/>
            <person name="Lucas S."/>
            <person name="Richardson P."/>
            <person name="Whitman W.B."/>
            <person name="Kyrpides N.C."/>
        </authorList>
    </citation>
    <scope>NUCLEOTIDE SEQUENCE [LARGE SCALE GENOMIC DNA]</scope>
    <source>
        <strain evidence="3">ATCC 43576 / DSM 4855 / Z</strain>
    </source>
</reference>
<sequence length="294" mass="31507">MYIGVDHGTTSLRFATETGKHLKISREAAKSFELSALEKICPVNEIEGFAVCYSMGDNFSKITPIAQLKNRGVITRDGAGEHIGGGTRVFDVIKESGIPAMVIPGIHRGSDTDPRFKVYSHQTSPEKLGIAYLAKQTLHDTFIVSDISSNTVSLLVANGKIVGAFDACVFAPGTQHGALDVDAIRKIDEGECTANEAFTTAGVSYHLEEKYQKPAIAMWAAMECASLLLLSREAPIALAGSLAPELAEEISALLQKPVIVYNEWAASEGLALMARDIFNGAKQILGISVIQTPK</sequence>
<dbReference type="eggNOG" id="arCOG04885">
    <property type="taxonomic scope" value="Archaea"/>
</dbReference>
<dbReference type="HOGENOM" id="CLU_846254_0_0_2"/>
<dbReference type="HAMAP" id="MF_01087">
    <property type="entry name" value="UPF0285"/>
    <property type="match status" value="1"/>
</dbReference>
<organism evidence="2 3">
    <name type="scientific">Methanocorpusculum labreanum (strain ATCC 43576 / DSM 4855 / Z)</name>
    <dbReference type="NCBI Taxonomy" id="410358"/>
    <lineage>
        <taxon>Archaea</taxon>
        <taxon>Methanobacteriati</taxon>
        <taxon>Methanobacteriota</taxon>
        <taxon>Stenosarchaea group</taxon>
        <taxon>Methanomicrobia</taxon>
        <taxon>Methanomicrobiales</taxon>
        <taxon>Methanocorpusculaceae</taxon>
        <taxon>Methanocorpusculum</taxon>
    </lineage>
</organism>
<dbReference type="KEGG" id="mla:Mlab_1414"/>
<dbReference type="AlphaFoldDB" id="A2STC4"/>
<evidence type="ECO:0000313" key="2">
    <source>
        <dbReference type="EMBL" id="ABN07580.1"/>
    </source>
</evidence>
<protein>
    <recommendedName>
        <fullName evidence="1">UPF0285 protein Mlab_1414</fullName>
    </recommendedName>
</protein>
<accession>A2STC4</accession>
<name>A2STC4_METLZ</name>
<dbReference type="RefSeq" id="WP_011833783.1">
    <property type="nucleotide sequence ID" value="NC_008942.1"/>
</dbReference>